<organism evidence="1 2">
    <name type="scientific">Pseudomaricurvus hydrocarbonicus</name>
    <dbReference type="NCBI Taxonomy" id="1470433"/>
    <lineage>
        <taxon>Bacteria</taxon>
        <taxon>Pseudomonadati</taxon>
        <taxon>Pseudomonadota</taxon>
        <taxon>Gammaproteobacteria</taxon>
        <taxon>Cellvibrionales</taxon>
        <taxon>Cellvibrionaceae</taxon>
        <taxon>Pseudomaricurvus</taxon>
    </lineage>
</organism>
<dbReference type="AlphaFoldDB" id="A0A9E5JRF3"/>
<accession>A0A9E5JRF3</accession>
<dbReference type="InterPro" id="IPR021246">
    <property type="entry name" value="DUF2797"/>
</dbReference>
<proteinExistence type="predicted"/>
<gene>
    <name evidence="1" type="ORF">G8770_07215</name>
</gene>
<protein>
    <submittedName>
        <fullName evidence="1">DUF2797 domain-containing protein</fullName>
    </submittedName>
</protein>
<evidence type="ECO:0000313" key="1">
    <source>
        <dbReference type="EMBL" id="NHO65328.1"/>
    </source>
</evidence>
<name>A0A9E5JRF3_9GAMM</name>
<reference evidence="1" key="1">
    <citation type="submission" date="2020-03" db="EMBL/GenBank/DDBJ databases">
        <authorList>
            <person name="Guo F."/>
        </authorList>
    </citation>
    <scope>NUCLEOTIDE SEQUENCE</scope>
    <source>
        <strain evidence="1">JCM 30134</strain>
    </source>
</reference>
<dbReference type="EMBL" id="JAAONZ010000004">
    <property type="protein sequence ID" value="NHO65328.1"/>
    <property type="molecule type" value="Genomic_DNA"/>
</dbReference>
<evidence type="ECO:0000313" key="2">
    <source>
        <dbReference type="Proteomes" id="UP000787472"/>
    </source>
</evidence>
<sequence>MSFELLGSGHLAKMMTNHAQPVQYHLPLNDAQIALLPLIGRSLRIEYKGEIHCQHCGRKTNKSFSQGYCYPCFKALAQCDSCIMSPEKCHFDAGTCRQPEWGEEFCMTDHIVYLANSSGIKVGITRLSQVPTRWMDQGAIQALPIFRVATRQQSGFVEDILREQVSDKTNWRKMLKGDVEYLDLAAIRDELLDNAWNDIVALQKRFGLSAIQAIDDGDVYEFEYPVEEYPAKVTTHNLDKTPIVEGVLKGIKGQYLILDSGVINIRKFGAYNINFYAQPIS</sequence>
<keyword evidence="2" id="KW-1185">Reference proteome</keyword>
<comment type="caution">
    <text evidence="1">The sequence shown here is derived from an EMBL/GenBank/DDBJ whole genome shotgun (WGS) entry which is preliminary data.</text>
</comment>
<dbReference type="Pfam" id="PF10977">
    <property type="entry name" value="DUF2797"/>
    <property type="match status" value="1"/>
</dbReference>
<dbReference type="Proteomes" id="UP000787472">
    <property type="component" value="Unassembled WGS sequence"/>
</dbReference>